<keyword evidence="2 7" id="KW-0813">Transport</keyword>
<evidence type="ECO:0000256" key="3">
    <source>
        <dbReference type="ARBA" id="ARBA00022475"/>
    </source>
</evidence>
<dbReference type="Proteomes" id="UP000198217">
    <property type="component" value="Chromosome I"/>
</dbReference>
<dbReference type="CDD" id="cd06261">
    <property type="entry name" value="TM_PBP2"/>
    <property type="match status" value="1"/>
</dbReference>
<feature type="transmembrane region" description="Helical" evidence="7">
    <location>
        <begin position="273"/>
        <end position="292"/>
    </location>
</feature>
<evidence type="ECO:0000313" key="10">
    <source>
        <dbReference type="EMBL" id="SCG41669.1"/>
    </source>
</evidence>
<dbReference type="InterPro" id="IPR000515">
    <property type="entry name" value="MetI-like"/>
</dbReference>
<keyword evidence="11" id="KW-1185">Reference proteome</keyword>
<dbReference type="Gene3D" id="1.10.3720.10">
    <property type="entry name" value="MetI-like"/>
    <property type="match status" value="1"/>
</dbReference>
<dbReference type="InterPro" id="IPR035906">
    <property type="entry name" value="MetI-like_sf"/>
</dbReference>
<dbReference type="SUPFAM" id="SSF161098">
    <property type="entry name" value="MetI-like"/>
    <property type="match status" value="1"/>
</dbReference>
<dbReference type="PANTHER" id="PTHR43744:SF12">
    <property type="entry name" value="ABC TRANSPORTER PERMEASE PROTEIN MG189-RELATED"/>
    <property type="match status" value="1"/>
</dbReference>
<accession>A0A1C5H6L5</accession>
<evidence type="ECO:0000313" key="11">
    <source>
        <dbReference type="Proteomes" id="UP000198217"/>
    </source>
</evidence>
<organism evidence="10 11">
    <name type="scientific">Micromonospora echinaurantiaca</name>
    <dbReference type="NCBI Taxonomy" id="47857"/>
    <lineage>
        <taxon>Bacteria</taxon>
        <taxon>Bacillati</taxon>
        <taxon>Actinomycetota</taxon>
        <taxon>Actinomycetes</taxon>
        <taxon>Micromonosporales</taxon>
        <taxon>Micromonosporaceae</taxon>
        <taxon>Micromonospora</taxon>
    </lineage>
</organism>
<evidence type="ECO:0000256" key="6">
    <source>
        <dbReference type="ARBA" id="ARBA00023136"/>
    </source>
</evidence>
<feature type="transmembrane region" description="Helical" evidence="7">
    <location>
        <begin position="133"/>
        <end position="157"/>
    </location>
</feature>
<feature type="transmembrane region" description="Helical" evidence="7">
    <location>
        <begin position="169"/>
        <end position="188"/>
    </location>
</feature>
<keyword evidence="6 7" id="KW-0472">Membrane</keyword>
<evidence type="ECO:0000259" key="9">
    <source>
        <dbReference type="PROSITE" id="PS50928"/>
    </source>
</evidence>
<evidence type="ECO:0000256" key="7">
    <source>
        <dbReference type="RuleBase" id="RU363032"/>
    </source>
</evidence>
<dbReference type="AlphaFoldDB" id="A0A1C5H6L5"/>
<keyword evidence="3" id="KW-1003">Cell membrane</keyword>
<dbReference type="Pfam" id="PF00528">
    <property type="entry name" value="BPD_transp_1"/>
    <property type="match status" value="1"/>
</dbReference>
<protein>
    <submittedName>
        <fullName evidence="10">Carbohydrate ABC transporter membrane protein 2, CUT1 family</fullName>
    </submittedName>
</protein>
<comment type="subcellular location">
    <subcellularLocation>
        <location evidence="1 7">Cell membrane</location>
        <topology evidence="1 7">Multi-pass membrane protein</topology>
    </subcellularLocation>
</comment>
<feature type="transmembrane region" description="Helical" evidence="7">
    <location>
        <begin position="102"/>
        <end position="126"/>
    </location>
</feature>
<feature type="compositionally biased region" description="Low complexity" evidence="8">
    <location>
        <begin position="9"/>
        <end position="25"/>
    </location>
</feature>
<dbReference type="RefSeq" id="WP_088992742.1">
    <property type="nucleotide sequence ID" value="NZ_JBFAQF010000002.1"/>
</dbReference>
<feature type="domain" description="ABC transmembrane type-1" evidence="9">
    <location>
        <begin position="98"/>
        <end position="292"/>
    </location>
</feature>
<gene>
    <name evidence="10" type="ORF">GA0070609_1062</name>
</gene>
<evidence type="ECO:0000256" key="1">
    <source>
        <dbReference type="ARBA" id="ARBA00004651"/>
    </source>
</evidence>
<reference evidence="10 11" key="1">
    <citation type="submission" date="2016-06" db="EMBL/GenBank/DDBJ databases">
        <authorList>
            <person name="Kjaerup R.B."/>
            <person name="Dalgaard T.S."/>
            <person name="Juul-Madsen H.R."/>
        </authorList>
    </citation>
    <scope>NUCLEOTIDE SEQUENCE [LARGE SCALE GENOMIC DNA]</scope>
    <source>
        <strain evidence="10 11">DSM 43904</strain>
    </source>
</reference>
<feature type="transmembrane region" description="Helical" evidence="7">
    <location>
        <begin position="39"/>
        <end position="60"/>
    </location>
</feature>
<feature type="transmembrane region" description="Helical" evidence="7">
    <location>
        <begin position="209"/>
        <end position="228"/>
    </location>
</feature>
<proteinExistence type="inferred from homology"/>
<sequence>MTTAVERTAAAPVPAGGPAPAAARRPPAEDARRPLWQRVAFVAALTGASVIFMLPFVWLVSASLRPREYVFAPGFLPVPFAPDNYAEAWSAAPLLTWLVNSVVVGVAAAAAVTISSAWVAFGFAYFRFPGRDLLFGLVLATMMLPFAVTMIPTYLIWSELRLTDTQVPLWAGNLFGSAFYIFLLRQFLLSLPREYFEAARVDGASYPQLFWKLAFPLIRPALLVAFVFEFKASWTDLMKPLIYLRNEELFTLPRGLKVVLDRFGYGGEQQWEVVLAGSVLATVPMIILFFLAQRHFVEGIATTGRKG</sequence>
<keyword evidence="4 7" id="KW-0812">Transmembrane</keyword>
<dbReference type="GO" id="GO:0055085">
    <property type="term" value="P:transmembrane transport"/>
    <property type="evidence" value="ECO:0007669"/>
    <property type="project" value="InterPro"/>
</dbReference>
<dbReference type="EMBL" id="LT607750">
    <property type="protein sequence ID" value="SCG41669.1"/>
    <property type="molecule type" value="Genomic_DNA"/>
</dbReference>
<evidence type="ECO:0000256" key="4">
    <source>
        <dbReference type="ARBA" id="ARBA00022692"/>
    </source>
</evidence>
<keyword evidence="5 7" id="KW-1133">Transmembrane helix</keyword>
<evidence type="ECO:0000256" key="5">
    <source>
        <dbReference type="ARBA" id="ARBA00022989"/>
    </source>
</evidence>
<dbReference type="GO" id="GO:0005886">
    <property type="term" value="C:plasma membrane"/>
    <property type="evidence" value="ECO:0007669"/>
    <property type="project" value="UniProtKB-SubCell"/>
</dbReference>
<evidence type="ECO:0000256" key="8">
    <source>
        <dbReference type="SAM" id="MobiDB-lite"/>
    </source>
</evidence>
<comment type="similarity">
    <text evidence="7">Belongs to the binding-protein-dependent transport system permease family.</text>
</comment>
<dbReference type="PROSITE" id="PS50928">
    <property type="entry name" value="ABC_TM1"/>
    <property type="match status" value="1"/>
</dbReference>
<name>A0A1C5H6L5_9ACTN</name>
<feature type="region of interest" description="Disordered" evidence="8">
    <location>
        <begin position="1"/>
        <end position="28"/>
    </location>
</feature>
<evidence type="ECO:0000256" key="2">
    <source>
        <dbReference type="ARBA" id="ARBA00022448"/>
    </source>
</evidence>
<dbReference type="PANTHER" id="PTHR43744">
    <property type="entry name" value="ABC TRANSPORTER PERMEASE PROTEIN MG189-RELATED-RELATED"/>
    <property type="match status" value="1"/>
</dbReference>